<accession>A0A1E4RN96</accession>
<dbReference type="AlphaFoldDB" id="A0A1E4RN96"/>
<evidence type="ECO:0000313" key="1">
    <source>
        <dbReference type="EMBL" id="ODV68754.1"/>
    </source>
</evidence>
<dbReference type="GeneID" id="30994588"/>
<keyword evidence="2" id="KW-1185">Reference proteome</keyword>
<dbReference type="InterPro" id="IPR015421">
    <property type="entry name" value="PyrdxlP-dep_Trfase_major"/>
</dbReference>
<proteinExistence type="predicted"/>
<gene>
    <name evidence="1" type="ORF">HYPBUDRAFT_147292</name>
</gene>
<name>A0A1E4RN96_9ASCO</name>
<protein>
    <submittedName>
        <fullName evidence="1">Uncharacterized protein</fullName>
    </submittedName>
</protein>
<dbReference type="RefSeq" id="XP_020077821.1">
    <property type="nucleotide sequence ID" value="XM_020220038.1"/>
</dbReference>
<dbReference type="InterPro" id="IPR015424">
    <property type="entry name" value="PyrdxlP-dep_Trfase"/>
</dbReference>
<evidence type="ECO:0000313" key="2">
    <source>
        <dbReference type="Proteomes" id="UP000095085"/>
    </source>
</evidence>
<dbReference type="STRING" id="984485.A0A1E4RN96"/>
<dbReference type="Proteomes" id="UP000095085">
    <property type="component" value="Unassembled WGS sequence"/>
</dbReference>
<sequence>MTNPRERLAMLHGHILHRNESEIQPMFPMLSVNERNQFFAQRVSPPNIRMKSTHQFGANNLKSELKAPRTFHNTSLISPKNLIRLDDNEAISRGLTKQIESLYQISGLNNRQLIVDEDTNSWTKIVSKALENPSEQVLLITSGDVSDFVNKCKAEFDNFHSKFMVFKVKSGHKLDRYLLQDILTSQKFSLAIITHTNMNIGIQLDIKRINEIIGKVSPKTLRGVDVSSSIGAQAIEPEQWKSDVVFGEMKTISIIYLSGTFIERFGHIESKKMDTDKLSQLFGELKRIIGDEESISTLDIKLQQYKLITNTVYEYLQNFFEILPELSRYRTNCICSFKIAEKDFERNSEAIEKLGISVNKGFLKDIDSHFLAFDFRDFELTYDENGVELEELLEAFENNYLEMS</sequence>
<dbReference type="Gene3D" id="3.40.640.10">
    <property type="entry name" value="Type I PLP-dependent aspartate aminotransferase-like (Major domain)"/>
    <property type="match status" value="1"/>
</dbReference>
<dbReference type="EMBL" id="KV454539">
    <property type="protein sequence ID" value="ODV68754.1"/>
    <property type="molecule type" value="Genomic_DNA"/>
</dbReference>
<organism evidence="1 2">
    <name type="scientific">Hyphopichia burtonii NRRL Y-1933</name>
    <dbReference type="NCBI Taxonomy" id="984485"/>
    <lineage>
        <taxon>Eukaryota</taxon>
        <taxon>Fungi</taxon>
        <taxon>Dikarya</taxon>
        <taxon>Ascomycota</taxon>
        <taxon>Saccharomycotina</taxon>
        <taxon>Pichiomycetes</taxon>
        <taxon>Debaryomycetaceae</taxon>
        <taxon>Hyphopichia</taxon>
    </lineage>
</organism>
<dbReference type="SUPFAM" id="SSF53383">
    <property type="entry name" value="PLP-dependent transferases"/>
    <property type="match status" value="1"/>
</dbReference>
<reference evidence="2" key="1">
    <citation type="submission" date="2016-05" db="EMBL/GenBank/DDBJ databases">
        <title>Comparative genomics of biotechnologically important yeasts.</title>
        <authorList>
            <consortium name="DOE Joint Genome Institute"/>
            <person name="Riley R."/>
            <person name="Haridas S."/>
            <person name="Wolfe K.H."/>
            <person name="Lopes M.R."/>
            <person name="Hittinger C.T."/>
            <person name="Goker M."/>
            <person name="Salamov A."/>
            <person name="Wisecaver J."/>
            <person name="Long T.M."/>
            <person name="Aerts A.L."/>
            <person name="Barry K."/>
            <person name="Choi C."/>
            <person name="Clum A."/>
            <person name="Coughlan A.Y."/>
            <person name="Deshpande S."/>
            <person name="Douglass A.P."/>
            <person name="Hanson S.J."/>
            <person name="Klenk H.-P."/>
            <person name="Labutti K."/>
            <person name="Lapidus A."/>
            <person name="Lindquist E."/>
            <person name="Lipzen A."/>
            <person name="Meier-Kolthoff J.P."/>
            <person name="Ohm R.A."/>
            <person name="Otillar R.P."/>
            <person name="Pangilinan J."/>
            <person name="Peng Y."/>
            <person name="Rokas A."/>
            <person name="Rosa C.A."/>
            <person name="Scheuner C."/>
            <person name="Sibirny A.A."/>
            <person name="Slot J.C."/>
            <person name="Stielow J.B."/>
            <person name="Sun H."/>
            <person name="Kurtzman C.P."/>
            <person name="Blackwell M."/>
            <person name="Grigoriev I.V."/>
            <person name="Jeffries T.W."/>
        </authorList>
    </citation>
    <scope>NUCLEOTIDE SEQUENCE [LARGE SCALE GENOMIC DNA]</scope>
    <source>
        <strain evidence="2">NRRL Y-1933</strain>
    </source>
</reference>